<sequence length="355" mass="37527">MQNKPQHVAGIPGTEIRLEGATWGYFAGTSYLGLQTLPAFTDLVADATRRLGTHWGASREGPVAPAIYEEAEKQIARWTGSEAACSVSSGFLAGRLLADAFAGTAFQCVYHPACHAALMPAGAERARDLKHMVRQLDEARNNGEAQPVLFTDTIDFSRGPELVFRQLEGIDLSGVILVADDSHGFGVLGPDGAGACSDLASLDAAELIVCGSLGKALGITAGIILGRSERIRQLRRLPAFAGASPAPPAGLAALCTSLESGLIRAQRSKLLLNIRDFQGQLGHLPFLSGLDDFPVYLFAGSGLASFLASQQILVSHFRYSAESSGAPGRIVLTAAHTPVQLERLAKHLSQFPDTQ</sequence>
<dbReference type="EMBL" id="CP001712">
    <property type="protein sequence ID" value="EAR14564.1"/>
    <property type="molecule type" value="Genomic_DNA"/>
</dbReference>
<dbReference type="STRING" id="313596.RB2501_00771"/>
<dbReference type="Gene3D" id="3.40.640.10">
    <property type="entry name" value="Type I PLP-dependent aspartate aminotransferase-like (Major domain)"/>
    <property type="match status" value="1"/>
</dbReference>
<proteinExistence type="predicted"/>
<keyword evidence="2" id="KW-0808">Transferase</keyword>
<dbReference type="GO" id="GO:0030170">
    <property type="term" value="F:pyridoxal phosphate binding"/>
    <property type="evidence" value="ECO:0007669"/>
    <property type="project" value="InterPro"/>
</dbReference>
<evidence type="ECO:0000256" key="1">
    <source>
        <dbReference type="ARBA" id="ARBA00001933"/>
    </source>
</evidence>
<evidence type="ECO:0000256" key="3">
    <source>
        <dbReference type="ARBA" id="ARBA00022898"/>
    </source>
</evidence>
<name>A4CNU7_ROBBH</name>
<feature type="domain" description="Aminotransferase class I/classII large" evidence="4">
    <location>
        <begin position="65"/>
        <end position="348"/>
    </location>
</feature>
<organism evidence="5 6">
    <name type="scientific">Robiginitalea biformata (strain ATCC BAA-864 / DSM 15991 / KCTC 12146 / HTCC2501)</name>
    <dbReference type="NCBI Taxonomy" id="313596"/>
    <lineage>
        <taxon>Bacteria</taxon>
        <taxon>Pseudomonadati</taxon>
        <taxon>Bacteroidota</taxon>
        <taxon>Flavobacteriia</taxon>
        <taxon>Flavobacteriales</taxon>
        <taxon>Flavobacteriaceae</taxon>
        <taxon>Robiginitalea</taxon>
    </lineage>
</organism>
<evidence type="ECO:0000259" key="4">
    <source>
        <dbReference type="Pfam" id="PF00155"/>
    </source>
</evidence>
<dbReference type="InterPro" id="IPR050087">
    <property type="entry name" value="AON_synthase_class-II"/>
</dbReference>
<reference evidence="5 6" key="1">
    <citation type="journal article" date="2009" name="J. Bacteriol.">
        <title>Complete genome sequence of Robiginitalea biformata HTCC2501.</title>
        <authorList>
            <person name="Oh H.M."/>
            <person name="Giovannoni S.J."/>
            <person name="Lee K."/>
            <person name="Ferriera S."/>
            <person name="Johnson J."/>
            <person name="Cho J.C."/>
        </authorList>
    </citation>
    <scope>NUCLEOTIDE SEQUENCE [LARGE SCALE GENOMIC DNA]</scope>
    <source>
        <strain evidence="6">ATCC BAA-864 / HTCC2501 / KCTC 12146</strain>
    </source>
</reference>
<dbReference type="SUPFAM" id="SSF53383">
    <property type="entry name" value="PLP-dependent transferases"/>
    <property type="match status" value="1"/>
</dbReference>
<dbReference type="PANTHER" id="PTHR13693">
    <property type="entry name" value="CLASS II AMINOTRANSFERASE/8-AMINO-7-OXONONANOATE SYNTHASE"/>
    <property type="match status" value="1"/>
</dbReference>
<dbReference type="eggNOG" id="COG0156">
    <property type="taxonomic scope" value="Bacteria"/>
</dbReference>
<dbReference type="Pfam" id="PF00155">
    <property type="entry name" value="Aminotran_1_2"/>
    <property type="match status" value="1"/>
</dbReference>
<evidence type="ECO:0000313" key="5">
    <source>
        <dbReference type="EMBL" id="EAR14564.1"/>
    </source>
</evidence>
<dbReference type="InterPro" id="IPR004839">
    <property type="entry name" value="Aminotransferase_I/II_large"/>
</dbReference>
<dbReference type="Gene3D" id="3.90.1150.10">
    <property type="entry name" value="Aspartate Aminotransferase, domain 1"/>
    <property type="match status" value="1"/>
</dbReference>
<dbReference type="KEGG" id="rbi:RB2501_00771"/>
<dbReference type="Proteomes" id="UP000009049">
    <property type="component" value="Chromosome"/>
</dbReference>
<gene>
    <name evidence="5" type="ordered locus">RB2501_00771</name>
</gene>
<dbReference type="InterPro" id="IPR015422">
    <property type="entry name" value="PyrdxlP-dep_Trfase_small"/>
</dbReference>
<dbReference type="InterPro" id="IPR015424">
    <property type="entry name" value="PyrdxlP-dep_Trfase"/>
</dbReference>
<evidence type="ECO:0000313" key="6">
    <source>
        <dbReference type="Proteomes" id="UP000009049"/>
    </source>
</evidence>
<keyword evidence="6" id="KW-1185">Reference proteome</keyword>
<dbReference type="GO" id="GO:0008710">
    <property type="term" value="F:8-amino-7-oxononanoate synthase activity"/>
    <property type="evidence" value="ECO:0007669"/>
    <property type="project" value="TreeGrafter"/>
</dbReference>
<keyword evidence="3" id="KW-0663">Pyridoxal phosphate</keyword>
<dbReference type="InterPro" id="IPR015421">
    <property type="entry name" value="PyrdxlP-dep_Trfase_major"/>
</dbReference>
<accession>A4CNU7</accession>
<dbReference type="OrthoDB" id="846426at2"/>
<comment type="cofactor">
    <cofactor evidence="1">
        <name>pyridoxal 5'-phosphate</name>
        <dbReference type="ChEBI" id="CHEBI:597326"/>
    </cofactor>
</comment>
<dbReference type="GO" id="GO:0009102">
    <property type="term" value="P:biotin biosynthetic process"/>
    <property type="evidence" value="ECO:0007669"/>
    <property type="project" value="TreeGrafter"/>
</dbReference>
<dbReference type="RefSeq" id="WP_015755352.1">
    <property type="nucleotide sequence ID" value="NC_013222.1"/>
</dbReference>
<evidence type="ECO:0000256" key="2">
    <source>
        <dbReference type="ARBA" id="ARBA00022679"/>
    </source>
</evidence>
<dbReference type="HOGENOM" id="CLU_015846_11_2_10"/>
<protein>
    <submittedName>
        <fullName evidence="5">8-amino-7-oxononanoate synthase</fullName>
    </submittedName>
</protein>
<dbReference type="PANTHER" id="PTHR13693:SF100">
    <property type="entry name" value="8-AMINO-7-OXONONANOATE SYNTHASE"/>
    <property type="match status" value="1"/>
</dbReference>
<dbReference type="AlphaFoldDB" id="A4CNU7"/>